<sequence length="83" mass="9518">MPAKARYRDFCHSAPDVPVFAQAWYLDACATGGDWDVVLAHDQERIVAALPYFYKQKGPFRYVTMPPFVKMLGPYLLPEYRGC</sequence>
<proteinExistence type="predicted"/>
<dbReference type="RefSeq" id="WP_380205450.1">
    <property type="nucleotide sequence ID" value="NZ_JBHTEK010000001.1"/>
</dbReference>
<gene>
    <name evidence="1" type="ORF">ACFQT0_23395</name>
</gene>
<evidence type="ECO:0000313" key="1">
    <source>
        <dbReference type="EMBL" id="MFC7669980.1"/>
    </source>
</evidence>
<protein>
    <recommendedName>
        <fullName evidence="3">GNAT family N-acetyltransferase</fullName>
    </recommendedName>
</protein>
<comment type="caution">
    <text evidence="1">The sequence shown here is derived from an EMBL/GenBank/DDBJ whole genome shotgun (WGS) entry which is preliminary data.</text>
</comment>
<evidence type="ECO:0008006" key="3">
    <source>
        <dbReference type="Google" id="ProtNLM"/>
    </source>
</evidence>
<reference evidence="2" key="1">
    <citation type="journal article" date="2019" name="Int. J. Syst. Evol. Microbiol.">
        <title>The Global Catalogue of Microorganisms (GCM) 10K type strain sequencing project: providing services to taxonomists for standard genome sequencing and annotation.</title>
        <authorList>
            <consortium name="The Broad Institute Genomics Platform"/>
            <consortium name="The Broad Institute Genome Sequencing Center for Infectious Disease"/>
            <person name="Wu L."/>
            <person name="Ma J."/>
        </authorList>
    </citation>
    <scope>NUCLEOTIDE SEQUENCE [LARGE SCALE GENOMIC DNA]</scope>
    <source>
        <strain evidence="2">JCM 19635</strain>
    </source>
</reference>
<organism evidence="1 2">
    <name type="scientific">Hymenobacter humi</name>
    <dbReference type="NCBI Taxonomy" id="1411620"/>
    <lineage>
        <taxon>Bacteria</taxon>
        <taxon>Pseudomonadati</taxon>
        <taxon>Bacteroidota</taxon>
        <taxon>Cytophagia</taxon>
        <taxon>Cytophagales</taxon>
        <taxon>Hymenobacteraceae</taxon>
        <taxon>Hymenobacter</taxon>
    </lineage>
</organism>
<dbReference type="EMBL" id="JBHTEK010000001">
    <property type="protein sequence ID" value="MFC7669980.1"/>
    <property type="molecule type" value="Genomic_DNA"/>
</dbReference>
<accession>A0ABW2U8Y3</accession>
<name>A0ABW2U8Y3_9BACT</name>
<evidence type="ECO:0000313" key="2">
    <source>
        <dbReference type="Proteomes" id="UP001596513"/>
    </source>
</evidence>
<keyword evidence="2" id="KW-1185">Reference proteome</keyword>
<dbReference type="Proteomes" id="UP001596513">
    <property type="component" value="Unassembled WGS sequence"/>
</dbReference>